<dbReference type="InterPro" id="IPR018247">
    <property type="entry name" value="EF_Hand_1_Ca_BS"/>
</dbReference>
<evidence type="ECO:0000313" key="1">
    <source>
        <dbReference type="EMBL" id="RAK81643.1"/>
    </source>
</evidence>
<dbReference type="EMBL" id="KZ824624">
    <property type="protein sequence ID" value="RAK81643.1"/>
    <property type="molecule type" value="Genomic_DNA"/>
</dbReference>
<dbReference type="RefSeq" id="XP_040805653.1">
    <property type="nucleotide sequence ID" value="XM_040939424.1"/>
</dbReference>
<organism evidence="1 2">
    <name type="scientific">Aspergillus fijiensis CBS 313.89</name>
    <dbReference type="NCBI Taxonomy" id="1448319"/>
    <lineage>
        <taxon>Eukaryota</taxon>
        <taxon>Fungi</taxon>
        <taxon>Dikarya</taxon>
        <taxon>Ascomycota</taxon>
        <taxon>Pezizomycotina</taxon>
        <taxon>Eurotiomycetes</taxon>
        <taxon>Eurotiomycetidae</taxon>
        <taxon>Eurotiales</taxon>
        <taxon>Aspergillaceae</taxon>
        <taxon>Aspergillus</taxon>
    </lineage>
</organism>
<dbReference type="OrthoDB" id="10586941at2759"/>
<evidence type="ECO:0000313" key="2">
    <source>
        <dbReference type="Proteomes" id="UP000249789"/>
    </source>
</evidence>
<gene>
    <name evidence="1" type="ORF">BO72DRAFT_175699</name>
</gene>
<dbReference type="Proteomes" id="UP000249789">
    <property type="component" value="Unassembled WGS sequence"/>
</dbReference>
<dbReference type="PROSITE" id="PS00018">
    <property type="entry name" value="EF_HAND_1"/>
    <property type="match status" value="1"/>
</dbReference>
<evidence type="ECO:0008006" key="3">
    <source>
        <dbReference type="Google" id="ProtNLM"/>
    </source>
</evidence>
<accession>A0A8G1RZ23</accession>
<keyword evidence="2" id="KW-1185">Reference proteome</keyword>
<name>A0A8G1RZ23_9EURO</name>
<dbReference type="GeneID" id="63856757"/>
<protein>
    <recommendedName>
        <fullName evidence="3">EF-hand domain-containing protein</fullName>
    </recommendedName>
</protein>
<reference evidence="1 2" key="1">
    <citation type="submission" date="2018-02" db="EMBL/GenBank/DDBJ databases">
        <title>The genomes of Aspergillus section Nigri reveals drivers in fungal speciation.</title>
        <authorList>
            <consortium name="DOE Joint Genome Institute"/>
            <person name="Vesth T.C."/>
            <person name="Nybo J."/>
            <person name="Theobald S."/>
            <person name="Brandl J."/>
            <person name="Frisvad J.C."/>
            <person name="Nielsen K.F."/>
            <person name="Lyhne E.K."/>
            <person name="Kogle M.E."/>
            <person name="Kuo A."/>
            <person name="Riley R."/>
            <person name="Clum A."/>
            <person name="Nolan M."/>
            <person name="Lipzen A."/>
            <person name="Salamov A."/>
            <person name="Henrissat B."/>
            <person name="Wiebenga A."/>
            <person name="De vries R.P."/>
            <person name="Grigoriev I.V."/>
            <person name="Mortensen U.H."/>
            <person name="Andersen M.R."/>
            <person name="Baker S.E."/>
        </authorList>
    </citation>
    <scope>NUCLEOTIDE SEQUENCE [LARGE SCALE GENOMIC DNA]</scope>
    <source>
        <strain evidence="1 2">CBS 313.89</strain>
    </source>
</reference>
<dbReference type="AlphaFoldDB" id="A0A8G1RZ23"/>
<dbReference type="VEuPathDB" id="FungiDB:BO72DRAFT_175699"/>
<proteinExistence type="predicted"/>
<sequence length="129" mass="14093">MGWDIRQSPYAPLRSCLVAMVGGWGRRHDKAHTRQPQVMAGGRDGPGLCKCSFALPCSMYIVKGPGWVVGTGLGYFFFHSWDQVSSMLFCARGSRCGLPPPIVFPRLGGWLGWAWDIDGDGRVSFGEVG</sequence>